<protein>
    <submittedName>
        <fullName evidence="11">Cation transporting ATPase (projected from Caenorhabditis elegans ortholog catp-1)</fullName>
    </submittedName>
</protein>
<dbReference type="InterPro" id="IPR008250">
    <property type="entry name" value="ATPase_P-typ_transduc_dom_A_sf"/>
</dbReference>
<dbReference type="NCBIfam" id="TIGR01494">
    <property type="entry name" value="ATPase_P-type"/>
    <property type="match status" value="2"/>
</dbReference>
<dbReference type="InterPro" id="IPR036412">
    <property type="entry name" value="HAD-like_sf"/>
</dbReference>
<name>A0A0K0EYU1_STRVS</name>
<sequence>MSSMGDTPNKDIDNEKPNINKSISTKINKSQSESSIFPSFLNKFFSSKIYTDSQDSSSERREALSSTFVEHHLSLQEIAEIYPDSYIDVDDPANSDGLSTIEARKRLKDGGPNIIKQASDKQTSNIALFLQQFLHKFWILLIGAACLSLVTYFFHLAKGIGDALMLYCALLLFGIVVFMSFLSYIQEKKAMKVMTDFKNLMPSSSHVIRDCQEKIVNSSDLVVGDIIVIDTGSLIPADCRIILSNGLKIEASAITGEGIMNEYTHDSCPNNVNIFDARNIALKGSFCIEGSGIGLIIRTGQYTVLGRVAHIQSKAPSNRSRLELEISNFVTRISIIAVSSALAFFIIGIAISGFRNMVIHFVTGFVIIIVANIPQGLPATVMSQLAIIARRMAKMNVFIKKPDIIDELGATTVICVDKTGTLTQNNMTLTDLWYNKKHISYHGEMKQPRIRHIMKMSQQRKFQLESPLPDILSVMSVCNKGVFTRHRSSFKKTSTLLKMRNKSWDSRRPSGPTKKRFTIKNQDTGEETVREPTIRSVAGSETNNIEVDRVHMSSNSSSDSEDDSIKNSEGQNNTIYSKDGIIGTPCDVALLKYVENTASVEGIRERYHTVFEIPFSSLRRSQFTIAKVLTKTIVDKDNNLDAFVVFMKGAPEEVISRCCKVKINEEEQDLTEDFKLDCKTAYEHFGNEGKRVIAFAMKHFYAERRTKFTADSDNYPKDGLIFLSLSALIDPPRVEVPVAIKQCKTAGIKIFMMTNDHLTSATATASEIGLITSSSNDTVINIKSDKKNFRRSRKKRIIPSTSQDCAIIIGEQLSKLTSKEWDNLLKHKSIIFARTLPFQKLQIVEECQKRGETVAVTVGGSASDVPALVKANVGIVMGKNVSSDLAKTAADIIVTENNFSSIVKGIEEGRLLFDNLRLSIAYTMAHILAEIFPISLNFLFGMPLGLEPLQILSIDLASELPPAISLAYESPERDIMKTPPRRKSTKLVSYGLLLYSYVFTGPVISLGCFCAYLSVYWSYGIHLSDLAYTEHHWSDNSPNFTTSTNIVLTGPEQNRIRGEASASFHVTLVMSQVLHLYLCTTRRVSFFKHGITNLVSVFAVIIEILLLNLFVFTPTFQYILDISTPPTHIWIFAPLVGCYLLIFNEFRKYCIRNIRHGTLYKILKW</sequence>
<reference evidence="10" key="1">
    <citation type="submission" date="2014-07" db="EMBL/GenBank/DDBJ databases">
        <authorList>
            <person name="Martin A.A"/>
            <person name="De Silva N."/>
        </authorList>
    </citation>
    <scope>NUCLEOTIDE SEQUENCE</scope>
</reference>
<feature type="compositionally biased region" description="Basic and acidic residues" evidence="7">
    <location>
        <begin position="8"/>
        <end position="18"/>
    </location>
</feature>
<dbReference type="InterPro" id="IPR001757">
    <property type="entry name" value="P_typ_ATPase"/>
</dbReference>
<dbReference type="Proteomes" id="UP000035680">
    <property type="component" value="Unassembled WGS sequence"/>
</dbReference>
<dbReference type="SUPFAM" id="SSF56784">
    <property type="entry name" value="HAD-like"/>
    <property type="match status" value="1"/>
</dbReference>
<dbReference type="GO" id="GO:0005524">
    <property type="term" value="F:ATP binding"/>
    <property type="evidence" value="ECO:0007669"/>
    <property type="project" value="UniProtKB-KW"/>
</dbReference>
<dbReference type="PROSITE" id="PS00154">
    <property type="entry name" value="ATPASE_E1_E2"/>
    <property type="match status" value="1"/>
</dbReference>
<dbReference type="GO" id="GO:0006883">
    <property type="term" value="P:intracellular sodium ion homeostasis"/>
    <property type="evidence" value="ECO:0007669"/>
    <property type="project" value="TreeGrafter"/>
</dbReference>
<feature type="transmembrane region" description="Helical" evidence="8">
    <location>
        <begin position="329"/>
        <end position="351"/>
    </location>
</feature>
<dbReference type="GO" id="GO:0005391">
    <property type="term" value="F:P-type sodium:potassium-exchanging transporter activity"/>
    <property type="evidence" value="ECO:0007669"/>
    <property type="project" value="TreeGrafter"/>
</dbReference>
<dbReference type="InterPro" id="IPR018303">
    <property type="entry name" value="ATPase_P-typ_P_site"/>
</dbReference>
<evidence type="ECO:0000256" key="7">
    <source>
        <dbReference type="SAM" id="MobiDB-lite"/>
    </source>
</evidence>
<dbReference type="Gene3D" id="3.40.1110.10">
    <property type="entry name" value="Calcium-transporting ATPase, cytoplasmic domain N"/>
    <property type="match status" value="1"/>
</dbReference>
<dbReference type="InterPro" id="IPR059000">
    <property type="entry name" value="ATPase_P-type_domA"/>
</dbReference>
<dbReference type="PANTHER" id="PTHR43294:SF5">
    <property type="entry name" value="CATION-TRANSPORTING P-TYPE ATPASE N-TERMINAL DOMAIN-CONTAINING PROTEIN"/>
    <property type="match status" value="1"/>
</dbReference>
<dbReference type="InterPro" id="IPR006068">
    <property type="entry name" value="ATPase_P-typ_cation-transptr_C"/>
</dbReference>
<dbReference type="Pfam" id="PF00122">
    <property type="entry name" value="E1-E2_ATPase"/>
    <property type="match status" value="1"/>
</dbReference>
<dbReference type="GO" id="GO:0030007">
    <property type="term" value="P:intracellular potassium ion homeostasis"/>
    <property type="evidence" value="ECO:0007669"/>
    <property type="project" value="TreeGrafter"/>
</dbReference>
<evidence type="ECO:0000256" key="4">
    <source>
        <dbReference type="ARBA" id="ARBA00022840"/>
    </source>
</evidence>
<dbReference type="PRINTS" id="PR00119">
    <property type="entry name" value="CATATPASE"/>
</dbReference>
<dbReference type="PANTHER" id="PTHR43294">
    <property type="entry name" value="SODIUM/POTASSIUM-TRANSPORTING ATPASE SUBUNIT ALPHA"/>
    <property type="match status" value="1"/>
</dbReference>
<dbReference type="InterPro" id="IPR004014">
    <property type="entry name" value="ATPase_P-typ_cation-transptr_N"/>
</dbReference>
<feature type="transmembrane region" description="Helical" evidence="8">
    <location>
        <begin position="1128"/>
        <end position="1146"/>
    </location>
</feature>
<dbReference type="WBParaSite" id="SVE_0170000.1">
    <property type="protein sequence ID" value="SVE_0170000.1"/>
    <property type="gene ID" value="SVE_0170000"/>
</dbReference>
<feature type="transmembrane region" description="Helical" evidence="8">
    <location>
        <begin position="137"/>
        <end position="157"/>
    </location>
</feature>
<dbReference type="GO" id="GO:1990573">
    <property type="term" value="P:potassium ion import across plasma membrane"/>
    <property type="evidence" value="ECO:0007669"/>
    <property type="project" value="TreeGrafter"/>
</dbReference>
<evidence type="ECO:0000256" key="5">
    <source>
        <dbReference type="ARBA" id="ARBA00022989"/>
    </source>
</evidence>
<keyword evidence="6 8" id="KW-0472">Membrane</keyword>
<dbReference type="PRINTS" id="PR00121">
    <property type="entry name" value="NAKATPASE"/>
</dbReference>
<keyword evidence="10" id="KW-1185">Reference proteome</keyword>
<feature type="transmembrane region" description="Helical" evidence="8">
    <location>
        <begin position="163"/>
        <end position="185"/>
    </location>
</feature>
<dbReference type="Pfam" id="PF00689">
    <property type="entry name" value="Cation_ATPase_C"/>
    <property type="match status" value="1"/>
</dbReference>
<evidence type="ECO:0000313" key="11">
    <source>
        <dbReference type="WBParaSite" id="SVE_0170000.1"/>
    </source>
</evidence>
<dbReference type="Gene3D" id="1.20.1110.10">
    <property type="entry name" value="Calcium-transporting ATPase, transmembrane domain"/>
    <property type="match status" value="2"/>
</dbReference>
<reference evidence="11" key="2">
    <citation type="submission" date="2015-08" db="UniProtKB">
        <authorList>
            <consortium name="WormBaseParasite"/>
        </authorList>
    </citation>
    <scope>IDENTIFICATION</scope>
</reference>
<dbReference type="GO" id="GO:1902600">
    <property type="term" value="P:proton transmembrane transport"/>
    <property type="evidence" value="ECO:0007669"/>
    <property type="project" value="TreeGrafter"/>
</dbReference>
<evidence type="ECO:0000256" key="3">
    <source>
        <dbReference type="ARBA" id="ARBA00022741"/>
    </source>
</evidence>
<dbReference type="InterPro" id="IPR023298">
    <property type="entry name" value="ATPase_P-typ_TM_dom_sf"/>
</dbReference>
<dbReference type="GO" id="GO:0036376">
    <property type="term" value="P:sodium ion export across plasma membrane"/>
    <property type="evidence" value="ECO:0007669"/>
    <property type="project" value="TreeGrafter"/>
</dbReference>
<dbReference type="SUPFAM" id="SSF81665">
    <property type="entry name" value="Calcium ATPase, transmembrane domain M"/>
    <property type="match status" value="1"/>
</dbReference>
<feature type="region of interest" description="Disordered" evidence="7">
    <location>
        <begin position="1"/>
        <end position="32"/>
    </location>
</feature>
<feature type="transmembrane region" description="Helical" evidence="8">
    <location>
        <begin position="992"/>
        <end position="1019"/>
    </location>
</feature>
<keyword evidence="3" id="KW-0547">Nucleotide-binding</keyword>
<evidence type="ECO:0000256" key="8">
    <source>
        <dbReference type="SAM" id="Phobius"/>
    </source>
</evidence>
<dbReference type="SUPFAM" id="SSF81653">
    <property type="entry name" value="Calcium ATPase, transduction domain A"/>
    <property type="match status" value="1"/>
</dbReference>
<keyword evidence="2 8" id="KW-0812">Transmembrane</keyword>
<dbReference type="Gene3D" id="2.70.150.10">
    <property type="entry name" value="Calcium-transporting ATPase, cytoplasmic transduction domain A"/>
    <property type="match status" value="1"/>
</dbReference>
<evidence type="ECO:0000256" key="6">
    <source>
        <dbReference type="ARBA" id="ARBA00023136"/>
    </source>
</evidence>
<dbReference type="Pfam" id="PF00690">
    <property type="entry name" value="Cation_ATPase_N"/>
    <property type="match status" value="1"/>
</dbReference>
<organism evidence="10 11">
    <name type="scientific">Strongyloides venezuelensis</name>
    <name type="common">Threadworm</name>
    <dbReference type="NCBI Taxonomy" id="75913"/>
    <lineage>
        <taxon>Eukaryota</taxon>
        <taxon>Metazoa</taxon>
        <taxon>Ecdysozoa</taxon>
        <taxon>Nematoda</taxon>
        <taxon>Chromadorea</taxon>
        <taxon>Rhabditida</taxon>
        <taxon>Tylenchina</taxon>
        <taxon>Panagrolaimomorpha</taxon>
        <taxon>Strongyloidoidea</taxon>
        <taxon>Strongyloididae</taxon>
        <taxon>Strongyloides</taxon>
    </lineage>
</organism>
<feature type="domain" description="Cation-transporting P-type ATPase N-terminal" evidence="9">
    <location>
        <begin position="69"/>
        <end position="153"/>
    </location>
</feature>
<dbReference type="InterPro" id="IPR023299">
    <property type="entry name" value="ATPase_P-typ_cyto_dom_N"/>
</dbReference>
<evidence type="ECO:0000259" key="9">
    <source>
        <dbReference type="SMART" id="SM00831"/>
    </source>
</evidence>
<comment type="subcellular location">
    <subcellularLocation>
        <location evidence="1">Membrane</location>
        <topology evidence="1">Multi-pass membrane protein</topology>
    </subcellularLocation>
</comment>
<dbReference type="SMART" id="SM00831">
    <property type="entry name" value="Cation_ATPase_N"/>
    <property type="match status" value="1"/>
</dbReference>
<dbReference type="GO" id="GO:0016887">
    <property type="term" value="F:ATP hydrolysis activity"/>
    <property type="evidence" value="ECO:0007669"/>
    <property type="project" value="InterPro"/>
</dbReference>
<dbReference type="InterPro" id="IPR050510">
    <property type="entry name" value="Cation_transp_ATPase_P-type"/>
</dbReference>
<keyword evidence="5 8" id="KW-1133">Transmembrane helix</keyword>
<dbReference type="GO" id="GO:0005886">
    <property type="term" value="C:plasma membrane"/>
    <property type="evidence" value="ECO:0007669"/>
    <property type="project" value="TreeGrafter"/>
</dbReference>
<keyword evidence="4" id="KW-0067">ATP-binding</keyword>
<dbReference type="Pfam" id="PF13246">
    <property type="entry name" value="Cation_ATPase"/>
    <property type="match status" value="1"/>
</dbReference>
<dbReference type="AlphaFoldDB" id="A0A0K0EYU1"/>
<dbReference type="FunFam" id="1.20.1110.10:FF:000064">
    <property type="entry name" value="Cation transporting ATPase"/>
    <property type="match status" value="1"/>
</dbReference>
<accession>A0A0K0EYU1</accession>
<evidence type="ECO:0000313" key="10">
    <source>
        <dbReference type="Proteomes" id="UP000035680"/>
    </source>
</evidence>
<feature type="region of interest" description="Disordered" evidence="7">
    <location>
        <begin position="500"/>
        <end position="576"/>
    </location>
</feature>
<feature type="compositionally biased region" description="Polar residues" evidence="7">
    <location>
        <begin position="19"/>
        <end position="32"/>
    </location>
</feature>
<dbReference type="STRING" id="75913.A0A0K0EYU1"/>
<evidence type="ECO:0000256" key="2">
    <source>
        <dbReference type="ARBA" id="ARBA00022692"/>
    </source>
</evidence>
<feature type="transmembrane region" description="Helical" evidence="8">
    <location>
        <begin position="357"/>
        <end position="382"/>
    </location>
</feature>
<evidence type="ECO:0000256" key="1">
    <source>
        <dbReference type="ARBA" id="ARBA00004141"/>
    </source>
</evidence>
<feature type="transmembrane region" description="Helical" evidence="8">
    <location>
        <begin position="1091"/>
        <end position="1116"/>
    </location>
</feature>
<proteinExistence type="predicted"/>